<dbReference type="AlphaFoldDB" id="G5IKY8"/>
<dbReference type="PATRIC" id="fig|742737.3.peg.4153"/>
<organism evidence="1 2">
    <name type="scientific">Hungatella hathewayi WAL-18680</name>
    <dbReference type="NCBI Taxonomy" id="742737"/>
    <lineage>
        <taxon>Bacteria</taxon>
        <taxon>Bacillati</taxon>
        <taxon>Bacillota</taxon>
        <taxon>Clostridia</taxon>
        <taxon>Lachnospirales</taxon>
        <taxon>Lachnospiraceae</taxon>
        <taxon>Hungatella</taxon>
    </lineage>
</organism>
<evidence type="ECO:0000313" key="1">
    <source>
        <dbReference type="EMBL" id="EHI57827.1"/>
    </source>
</evidence>
<reference evidence="1 2" key="1">
    <citation type="submission" date="2011-08" db="EMBL/GenBank/DDBJ databases">
        <title>The Genome Sequence of Clostridium hathewayi WAL-18680.</title>
        <authorList>
            <consortium name="The Broad Institute Genome Sequencing Platform"/>
            <person name="Earl A."/>
            <person name="Ward D."/>
            <person name="Feldgarden M."/>
            <person name="Gevers D."/>
            <person name="Finegold S.M."/>
            <person name="Summanen P.H."/>
            <person name="Molitoris D.R."/>
            <person name="Song M."/>
            <person name="Daigneault M."/>
            <person name="Allen-Vercoe E."/>
            <person name="Young S.K."/>
            <person name="Zeng Q."/>
            <person name="Gargeya S."/>
            <person name="Fitzgerald M."/>
            <person name="Haas B."/>
            <person name="Abouelleil A."/>
            <person name="Alvarado L."/>
            <person name="Arachchi H.M."/>
            <person name="Berlin A."/>
            <person name="Brown A."/>
            <person name="Chapman S.B."/>
            <person name="Chen Z."/>
            <person name="Dunbar C."/>
            <person name="Freedman E."/>
            <person name="Gearin G."/>
            <person name="Gellesch M."/>
            <person name="Goldberg J."/>
            <person name="Griggs A."/>
            <person name="Gujja S."/>
            <person name="Heiman D."/>
            <person name="Howarth C."/>
            <person name="Larson L."/>
            <person name="Lui A."/>
            <person name="MacDonald P.J.P."/>
            <person name="Montmayeur A."/>
            <person name="Murphy C."/>
            <person name="Neiman D."/>
            <person name="Pearson M."/>
            <person name="Priest M."/>
            <person name="Roberts A."/>
            <person name="Saif S."/>
            <person name="Shea T."/>
            <person name="Shenoy N."/>
            <person name="Sisk P."/>
            <person name="Stolte C."/>
            <person name="Sykes S."/>
            <person name="Wortman J."/>
            <person name="Nusbaum C."/>
            <person name="Birren B."/>
        </authorList>
    </citation>
    <scope>NUCLEOTIDE SEQUENCE [LARGE SCALE GENOMIC DNA]</scope>
    <source>
        <strain evidence="1 2">WAL-18680</strain>
    </source>
</reference>
<dbReference type="RefSeq" id="WP_006782157.1">
    <property type="nucleotide sequence ID" value="NZ_CP040506.1"/>
</dbReference>
<name>G5IKY8_9FIRM</name>
<comment type="caution">
    <text evidence="1">The sequence shown here is derived from an EMBL/GenBank/DDBJ whole genome shotgun (WGS) entry which is preliminary data.</text>
</comment>
<accession>G5IKY8</accession>
<sequence>MTVIGDAMKKAGLEAPEPVESGEKHKLAFTQKVACMKSSIQNIVRLTGKYEKVLGDEQEEMDTLSALRSHFIDMTEAFKDMIDDIRVAKQKMDKSENAESLRFYIRYYTDFICPEDMPGDVEEALETFMLRNEASHRYDLREHVNHAILRGCTNYAQEYLDICKSVYDYAEQGNLILKK</sequence>
<protein>
    <submittedName>
        <fullName evidence="1">Uncharacterized protein</fullName>
    </submittedName>
</protein>
<dbReference type="HOGENOM" id="CLU_1501541_0_0_9"/>
<dbReference type="EMBL" id="ADLN01000117">
    <property type="protein sequence ID" value="EHI57827.1"/>
    <property type="molecule type" value="Genomic_DNA"/>
</dbReference>
<proteinExistence type="predicted"/>
<gene>
    <name evidence="1" type="ORF">HMPREF9473_04166</name>
</gene>
<dbReference type="Proteomes" id="UP000005384">
    <property type="component" value="Unassembled WGS sequence"/>
</dbReference>
<keyword evidence="2" id="KW-1185">Reference proteome</keyword>
<evidence type="ECO:0000313" key="2">
    <source>
        <dbReference type="Proteomes" id="UP000005384"/>
    </source>
</evidence>